<dbReference type="InterPro" id="IPR036163">
    <property type="entry name" value="HMA_dom_sf"/>
</dbReference>
<dbReference type="eggNOG" id="KOG1603">
    <property type="taxonomic scope" value="Eukaryota"/>
</dbReference>
<comment type="subcellular location">
    <subcellularLocation>
        <location evidence="1">Membrane</location>
        <topology evidence="1">Peripheral membrane protein</topology>
    </subcellularLocation>
</comment>
<dbReference type="Gene3D" id="3.30.70.100">
    <property type="match status" value="1"/>
</dbReference>
<accession>A0A022RDR8</accession>
<organism evidence="4 5">
    <name type="scientific">Erythranthe guttata</name>
    <name type="common">Yellow monkey flower</name>
    <name type="synonym">Mimulus guttatus</name>
    <dbReference type="NCBI Taxonomy" id="4155"/>
    <lineage>
        <taxon>Eukaryota</taxon>
        <taxon>Viridiplantae</taxon>
        <taxon>Streptophyta</taxon>
        <taxon>Embryophyta</taxon>
        <taxon>Tracheophyta</taxon>
        <taxon>Spermatophyta</taxon>
        <taxon>Magnoliopsida</taxon>
        <taxon>eudicotyledons</taxon>
        <taxon>Gunneridae</taxon>
        <taxon>Pentapetalae</taxon>
        <taxon>asterids</taxon>
        <taxon>lamiids</taxon>
        <taxon>Lamiales</taxon>
        <taxon>Phrymaceae</taxon>
        <taxon>Erythranthe</taxon>
    </lineage>
</organism>
<feature type="region of interest" description="Disordered" evidence="2">
    <location>
        <begin position="69"/>
        <end position="120"/>
    </location>
</feature>
<sequence>MKGIDIFCASQAATAICLSMEQGSSSSTPSSSAFLLSAAAGDDGAAAGRAIDRHNPIIKDAKRIITKSVLPPCTSSTQPPITPKKKQKKNIKRVPFQETDEEQQNGGKTDGGDDNGGAAAVNVGRKSWRCTTKPGDFISPHGSTRYLLTDKLVSFKDFDTVVEKLSLDDSKTEEELISDDAVPPPPPPDHLQEEEVVVVVLRVSLHCRGCEKKMRKHLSRMEGVTSFEIDFAAKKVTVTGNVTPANVLSSISKVKSNAQLWPSNSIPDNLINSESTIYGYKEPAALQVADR</sequence>
<feature type="domain" description="HMA" evidence="3">
    <location>
        <begin position="196"/>
        <end position="263"/>
    </location>
</feature>
<name>A0A022RDR8_ERYGU</name>
<gene>
    <name evidence="4" type="ORF">MIMGU_mgv1a011140mg</name>
</gene>
<evidence type="ECO:0000313" key="4">
    <source>
        <dbReference type="EMBL" id="EYU38482.1"/>
    </source>
</evidence>
<dbReference type="GO" id="GO:0009626">
    <property type="term" value="P:plant-type hypersensitive response"/>
    <property type="evidence" value="ECO:0007669"/>
    <property type="project" value="UniProtKB-KW"/>
</dbReference>
<dbReference type="InterPro" id="IPR044526">
    <property type="entry name" value="NAKR1-3"/>
</dbReference>
<evidence type="ECO:0000259" key="3">
    <source>
        <dbReference type="PROSITE" id="PS50846"/>
    </source>
</evidence>
<dbReference type="PROSITE" id="PS50846">
    <property type="entry name" value="HMA_2"/>
    <property type="match status" value="1"/>
</dbReference>
<dbReference type="PANTHER" id="PTHR46119">
    <property type="entry name" value="OS08G0405700 PROTEIN"/>
    <property type="match status" value="1"/>
</dbReference>
<evidence type="ECO:0000313" key="5">
    <source>
        <dbReference type="Proteomes" id="UP000030748"/>
    </source>
</evidence>
<evidence type="ECO:0000256" key="2">
    <source>
        <dbReference type="SAM" id="MobiDB-lite"/>
    </source>
</evidence>
<dbReference type="Proteomes" id="UP000030748">
    <property type="component" value="Unassembled WGS sequence"/>
</dbReference>
<keyword evidence="5" id="KW-1185">Reference proteome</keyword>
<dbReference type="AlphaFoldDB" id="A0A022RDR8"/>
<proteinExistence type="predicted"/>
<dbReference type="PANTHER" id="PTHR46119:SF15">
    <property type="entry name" value="PROTEIN SODIUM POTASSIUM ROOT DEFECTIVE 2"/>
    <property type="match status" value="1"/>
</dbReference>
<dbReference type="InterPro" id="IPR006121">
    <property type="entry name" value="HMA_dom"/>
</dbReference>
<dbReference type="KEGG" id="egt:105956639"/>
<evidence type="ECO:0000256" key="1">
    <source>
        <dbReference type="ARBA" id="ARBA00004170"/>
    </source>
</evidence>
<dbReference type="PhylomeDB" id="A0A022RDR8"/>
<reference evidence="4 5" key="1">
    <citation type="journal article" date="2013" name="Proc. Natl. Acad. Sci. U.S.A.">
        <title>Fine-scale variation in meiotic recombination in Mimulus inferred from population shotgun sequencing.</title>
        <authorList>
            <person name="Hellsten U."/>
            <person name="Wright K.M."/>
            <person name="Jenkins J."/>
            <person name="Shu S."/>
            <person name="Yuan Y."/>
            <person name="Wessler S.R."/>
            <person name="Schmutz J."/>
            <person name="Willis J.H."/>
            <person name="Rokhsar D.S."/>
        </authorList>
    </citation>
    <scope>NUCLEOTIDE SEQUENCE [LARGE SCALE GENOMIC DNA]</scope>
    <source>
        <strain evidence="5">cv. DUN x IM62</strain>
    </source>
</reference>
<dbReference type="GO" id="GO:0046872">
    <property type="term" value="F:metal ion binding"/>
    <property type="evidence" value="ECO:0007669"/>
    <property type="project" value="InterPro"/>
</dbReference>
<dbReference type="CDD" id="cd00371">
    <property type="entry name" value="HMA"/>
    <property type="match status" value="1"/>
</dbReference>
<dbReference type="SUPFAM" id="SSF55008">
    <property type="entry name" value="HMA, heavy metal-associated domain"/>
    <property type="match status" value="1"/>
</dbReference>
<dbReference type="Pfam" id="PF00403">
    <property type="entry name" value="HMA"/>
    <property type="match status" value="1"/>
</dbReference>
<dbReference type="OrthoDB" id="689350at2759"/>
<protein>
    <recommendedName>
        <fullName evidence="3">HMA domain-containing protein</fullName>
    </recommendedName>
</protein>
<dbReference type="EMBL" id="KI630480">
    <property type="protein sequence ID" value="EYU38482.1"/>
    <property type="molecule type" value="Genomic_DNA"/>
</dbReference>
<dbReference type="STRING" id="4155.A0A022RDR8"/>
<dbReference type="GO" id="GO:0016020">
    <property type="term" value="C:membrane"/>
    <property type="evidence" value="ECO:0007669"/>
    <property type="project" value="UniProtKB-SubCell"/>
</dbReference>
<feature type="compositionally biased region" description="Basic residues" evidence="2">
    <location>
        <begin position="83"/>
        <end position="92"/>
    </location>
</feature>